<feature type="compositionally biased region" description="Acidic residues" evidence="1">
    <location>
        <begin position="130"/>
        <end position="141"/>
    </location>
</feature>
<organism evidence="2 3">
    <name type="scientific">Venturia nashicola</name>
    <dbReference type="NCBI Taxonomy" id="86259"/>
    <lineage>
        <taxon>Eukaryota</taxon>
        <taxon>Fungi</taxon>
        <taxon>Dikarya</taxon>
        <taxon>Ascomycota</taxon>
        <taxon>Pezizomycotina</taxon>
        <taxon>Dothideomycetes</taxon>
        <taxon>Pleosporomycetidae</taxon>
        <taxon>Venturiales</taxon>
        <taxon>Venturiaceae</taxon>
        <taxon>Venturia</taxon>
    </lineage>
</organism>
<feature type="region of interest" description="Disordered" evidence="1">
    <location>
        <begin position="127"/>
        <end position="162"/>
    </location>
</feature>
<reference evidence="2 3" key="1">
    <citation type="submission" date="2019-04" db="EMBL/GenBank/DDBJ databases">
        <title>High contiguity whole genome sequence and gene annotation resource for two Venturia nashicola isolates.</title>
        <authorList>
            <person name="Prokchorchik M."/>
            <person name="Won K."/>
            <person name="Lee Y."/>
            <person name="Choi E.D."/>
            <person name="Segonzac C."/>
            <person name="Sohn K.H."/>
        </authorList>
    </citation>
    <scope>NUCLEOTIDE SEQUENCE [LARGE SCALE GENOMIC DNA]</scope>
    <source>
        <strain evidence="2 3">PRI2</strain>
    </source>
</reference>
<gene>
    <name evidence="2" type="ORF">E6O75_ATG11566</name>
</gene>
<evidence type="ECO:0000313" key="2">
    <source>
        <dbReference type="EMBL" id="TID16448.1"/>
    </source>
</evidence>
<evidence type="ECO:0000256" key="1">
    <source>
        <dbReference type="SAM" id="MobiDB-lite"/>
    </source>
</evidence>
<protein>
    <submittedName>
        <fullName evidence="2">Uncharacterized protein</fullName>
    </submittedName>
</protein>
<keyword evidence="3" id="KW-1185">Reference proteome</keyword>
<dbReference type="EMBL" id="SNSC02000018">
    <property type="protein sequence ID" value="TID16448.1"/>
    <property type="molecule type" value="Genomic_DNA"/>
</dbReference>
<name>A0A4Z1NP72_9PEZI</name>
<evidence type="ECO:0000313" key="3">
    <source>
        <dbReference type="Proteomes" id="UP000298493"/>
    </source>
</evidence>
<dbReference type="AlphaFoldDB" id="A0A4Z1NP72"/>
<accession>A0A4Z1NP72</accession>
<dbReference type="Proteomes" id="UP000298493">
    <property type="component" value="Unassembled WGS sequence"/>
</dbReference>
<sequence length="255" mass="28349">MGGWTSFSDGTAQVYHGAASRKLLEGLPRLIMWVPVVWSRTVPLFIDSRERESGKKRKESLGRSGPMKVSSSPLRYRLGIKCTPRSGLNWLSNGPCLPATYLVRDLLYRISLIDAGVHQENTVQLGLSEDQSEDQPDDQSEESASALHYPPTHYSHRNGRENHLPNTRSSLLLAGPQWQVSCVLCVTTTCWTQQLPAGHNNSLLDTTPPCWTQHLPAGHNNSLLDTTPPCFIANNPPVFNRTIPPTCIEHCHLKP</sequence>
<comment type="caution">
    <text evidence="2">The sequence shown here is derived from an EMBL/GenBank/DDBJ whole genome shotgun (WGS) entry which is preliminary data.</text>
</comment>
<proteinExistence type="predicted"/>